<dbReference type="InterPro" id="IPR008969">
    <property type="entry name" value="CarboxyPept-like_regulatory"/>
</dbReference>
<dbReference type="InterPro" id="IPR012910">
    <property type="entry name" value="Plug_dom"/>
</dbReference>
<dbReference type="InterPro" id="IPR041700">
    <property type="entry name" value="OMP_b-brl_3"/>
</dbReference>
<evidence type="ECO:0008006" key="8">
    <source>
        <dbReference type="Google" id="ProtNLM"/>
    </source>
</evidence>
<accession>A0ABM8UVL2</accession>
<evidence type="ECO:0000259" key="5">
    <source>
        <dbReference type="Pfam" id="PF14905"/>
    </source>
</evidence>
<dbReference type="Pfam" id="PF14905">
    <property type="entry name" value="OMP_b-brl_3"/>
    <property type="match status" value="1"/>
</dbReference>
<reference evidence="6 7" key="1">
    <citation type="submission" date="2021-04" db="EMBL/GenBank/DDBJ databases">
        <authorList>
            <person name="Rodrigo-Torres L."/>
            <person name="Arahal R. D."/>
            <person name="Lucena T."/>
        </authorList>
    </citation>
    <scope>NUCLEOTIDE SEQUENCE [LARGE SCALE GENOMIC DNA]</scope>
    <source>
        <strain evidence="6 7">CECT 9623</strain>
    </source>
</reference>
<keyword evidence="7" id="KW-1185">Reference proteome</keyword>
<dbReference type="SUPFAM" id="SSF56935">
    <property type="entry name" value="Porins"/>
    <property type="match status" value="1"/>
</dbReference>
<dbReference type="Proteomes" id="UP000679725">
    <property type="component" value="Unassembled WGS sequence"/>
</dbReference>
<evidence type="ECO:0000313" key="6">
    <source>
        <dbReference type="EMBL" id="CAG5072832.1"/>
    </source>
</evidence>
<dbReference type="Gene3D" id="2.170.130.10">
    <property type="entry name" value="TonB-dependent receptor, plug domain"/>
    <property type="match status" value="1"/>
</dbReference>
<keyword evidence="2" id="KW-0472">Membrane</keyword>
<dbReference type="Gene3D" id="2.40.170.20">
    <property type="entry name" value="TonB-dependent receptor, beta-barrel domain"/>
    <property type="match status" value="1"/>
</dbReference>
<dbReference type="InterPro" id="IPR036942">
    <property type="entry name" value="Beta-barrel_TonB_sf"/>
</dbReference>
<evidence type="ECO:0000313" key="7">
    <source>
        <dbReference type="Proteomes" id="UP000679725"/>
    </source>
</evidence>
<protein>
    <recommendedName>
        <fullName evidence="8">TonB-dependent receptor</fullName>
    </recommendedName>
</protein>
<name>A0ABM8UVL2_9BACT</name>
<dbReference type="Pfam" id="PF13620">
    <property type="entry name" value="CarboxypepD_reg"/>
    <property type="match status" value="1"/>
</dbReference>
<gene>
    <name evidence="6" type="ORF">DYBT9623_04373</name>
</gene>
<dbReference type="PANTHER" id="PTHR40980">
    <property type="entry name" value="PLUG DOMAIN-CONTAINING PROTEIN"/>
    <property type="match status" value="1"/>
</dbReference>
<evidence type="ECO:0000256" key="3">
    <source>
        <dbReference type="ARBA" id="ARBA00023237"/>
    </source>
</evidence>
<organism evidence="6 7">
    <name type="scientific">Dyadobacter linearis</name>
    <dbReference type="NCBI Taxonomy" id="2823330"/>
    <lineage>
        <taxon>Bacteria</taxon>
        <taxon>Pseudomonadati</taxon>
        <taxon>Bacteroidota</taxon>
        <taxon>Cytophagia</taxon>
        <taxon>Cytophagales</taxon>
        <taxon>Spirosomataceae</taxon>
        <taxon>Dyadobacter</taxon>
    </lineage>
</organism>
<dbReference type="Pfam" id="PF07715">
    <property type="entry name" value="Plug"/>
    <property type="match status" value="1"/>
</dbReference>
<evidence type="ECO:0000256" key="2">
    <source>
        <dbReference type="ARBA" id="ARBA00023136"/>
    </source>
</evidence>
<evidence type="ECO:0000259" key="4">
    <source>
        <dbReference type="Pfam" id="PF07715"/>
    </source>
</evidence>
<feature type="domain" description="Outer membrane protein beta-barrel" evidence="5">
    <location>
        <begin position="443"/>
        <end position="850"/>
    </location>
</feature>
<sequence>MKTARLSIITLDVPVILFLCISNYNLNRKNHSGSLFIPCSEIMKKSTLSLIRNASLSLLTLFLVQNVNAQVGAPAGGPILETAPKGNSKISGIVLDSAAAKGVEFASIALFSVEDNKAIDGTTADETGRFSITKVAPGNYKLLVSFIGFKDKSIDNIKIEKGRDIDLGSVQLASTVQNLQEVTITGEKSLIEEKVDRLVFNAEKDITSKGGDAADLLRKVPMLSVDLDGNVSLRGSSNIRVLINNKPSTIIASNVADALKQIPADMIKTVEVITSPSAKYDAEGSGGIINIVTKKNNLQGLTLNIDSGVGNRGTNLGLNGSYRKGKMGFTLGGFGRAFYNKATSSLDQTTFSEGSSFLTKQTSDAKDRGLFGQYSLGWDYDLGKNQALSAGLRYGTRNFIQKQNLTINQFENDVLDLTSQRKVNRKDLSGTVDFNIDYIRTFKPQQEWSISTLYSRTGLTNNFNTDLLTESNAVASTLKNENKNRNSEFTIQTDYQTPIGKNQLIEFGAKGIFRTVDSDFRYLTSTESGDFILSPANPSGVLNYSQNVAAGYVSYTLTTKNKYTFKAGTRYEFTGITADLGEEGAVSIPNYGNLVPSINVSKSISGSTTLKAAYNRRIQRPGIQQLNPNVNLSNPQSISTGNPALSPELTDNFEIAMSTNIKKTYLNISAFARQTNNSITQVRNAVDTLQGAIVTTFDNIGKQRAYGMNVFANVYLTPKWTVNGSLDILHSYLEGQTTSLEGTSVTASNSGFNYGGRLMSQVTLRQGWGVQAFGFYRGKEIQLQGTRTGFYMYSLGFKKDLPNKKGSIGFAAENFMTKGVKFTSDLTSPQFNQVSQTQLYNRNFKITFNYAIGKMSFDAPKKRTKSVNNTDVIGGGEQK</sequence>
<feature type="domain" description="TonB-dependent receptor plug" evidence="4">
    <location>
        <begin position="204"/>
        <end position="288"/>
    </location>
</feature>
<dbReference type="PANTHER" id="PTHR40980:SF4">
    <property type="entry name" value="TONB-DEPENDENT RECEPTOR-LIKE BETA-BARREL DOMAIN-CONTAINING PROTEIN"/>
    <property type="match status" value="1"/>
</dbReference>
<dbReference type="InterPro" id="IPR037066">
    <property type="entry name" value="Plug_dom_sf"/>
</dbReference>
<dbReference type="SUPFAM" id="SSF49464">
    <property type="entry name" value="Carboxypeptidase regulatory domain-like"/>
    <property type="match status" value="1"/>
</dbReference>
<dbReference type="EMBL" id="CAJRAU010000007">
    <property type="protein sequence ID" value="CAG5072832.1"/>
    <property type="molecule type" value="Genomic_DNA"/>
</dbReference>
<evidence type="ECO:0000256" key="1">
    <source>
        <dbReference type="ARBA" id="ARBA00004442"/>
    </source>
</evidence>
<comment type="subcellular location">
    <subcellularLocation>
        <location evidence="1">Cell outer membrane</location>
    </subcellularLocation>
</comment>
<keyword evidence="3" id="KW-0998">Cell outer membrane</keyword>
<comment type="caution">
    <text evidence="6">The sequence shown here is derived from an EMBL/GenBank/DDBJ whole genome shotgun (WGS) entry which is preliminary data.</text>
</comment>
<proteinExistence type="predicted"/>
<dbReference type="Gene3D" id="2.60.40.1120">
    <property type="entry name" value="Carboxypeptidase-like, regulatory domain"/>
    <property type="match status" value="1"/>
</dbReference>